<gene>
    <name evidence="2" type="ORF">MJG50_02825</name>
</gene>
<protein>
    <recommendedName>
        <fullName evidence="4">ATP synthase F0 subunit 8</fullName>
    </recommendedName>
</protein>
<keyword evidence="1" id="KW-1133">Transmembrane helix</keyword>
<dbReference type="Proteomes" id="UP001431131">
    <property type="component" value="Unassembled WGS sequence"/>
</dbReference>
<keyword evidence="1" id="KW-0812">Transmembrane</keyword>
<keyword evidence="3" id="KW-1185">Reference proteome</keyword>
<keyword evidence="1" id="KW-0472">Membrane</keyword>
<reference evidence="2" key="1">
    <citation type="submission" date="2022-02" db="EMBL/GenBank/DDBJ databases">
        <title>Fredinandcohnia quinoae sp. nov. isolated from Chenopodium quinoa seeds.</title>
        <authorList>
            <person name="Saati-Santamaria Z."/>
            <person name="Flores-Felix J.D."/>
            <person name="Igual J.M."/>
            <person name="Velazquez E."/>
            <person name="Garcia-Fraile P."/>
            <person name="Martinez-Molina E."/>
        </authorList>
    </citation>
    <scope>NUCLEOTIDE SEQUENCE</scope>
    <source>
        <strain evidence="2">SECRCQ15</strain>
    </source>
</reference>
<evidence type="ECO:0000313" key="2">
    <source>
        <dbReference type="EMBL" id="MCH1624250.1"/>
    </source>
</evidence>
<feature type="transmembrane region" description="Helical" evidence="1">
    <location>
        <begin position="6"/>
        <end position="26"/>
    </location>
</feature>
<comment type="caution">
    <text evidence="2">The sequence shown here is derived from an EMBL/GenBank/DDBJ whole genome shotgun (WGS) entry which is preliminary data.</text>
</comment>
<evidence type="ECO:0000256" key="1">
    <source>
        <dbReference type="SAM" id="Phobius"/>
    </source>
</evidence>
<dbReference type="EMBL" id="JAKTTI010000002">
    <property type="protein sequence ID" value="MCH1624250.1"/>
    <property type="molecule type" value="Genomic_DNA"/>
</dbReference>
<evidence type="ECO:0008006" key="4">
    <source>
        <dbReference type="Google" id="ProtNLM"/>
    </source>
</evidence>
<accession>A0AAW5E3W3</accession>
<organism evidence="2 3">
    <name type="scientific">Fredinandcohnia quinoae</name>
    <dbReference type="NCBI Taxonomy" id="2918902"/>
    <lineage>
        <taxon>Bacteria</taxon>
        <taxon>Bacillati</taxon>
        <taxon>Bacillota</taxon>
        <taxon>Bacilli</taxon>
        <taxon>Bacillales</taxon>
        <taxon>Bacillaceae</taxon>
        <taxon>Fredinandcohnia</taxon>
    </lineage>
</organism>
<proteinExistence type="predicted"/>
<sequence length="51" mass="5643">MLGMWLTVGIMFVFLMIGAYFFIGAITPALKSQDASTVDPIPKENNKYTSI</sequence>
<name>A0AAW5E3W3_9BACI</name>
<dbReference type="RefSeq" id="WP_240252497.1">
    <property type="nucleotide sequence ID" value="NZ_JAKTTI010000002.1"/>
</dbReference>
<evidence type="ECO:0000313" key="3">
    <source>
        <dbReference type="Proteomes" id="UP001431131"/>
    </source>
</evidence>
<dbReference type="AlphaFoldDB" id="A0AAW5E3W3"/>